<comment type="subcellular location">
    <subcellularLocation>
        <location evidence="5 7">Cytoplasm</location>
    </subcellularLocation>
</comment>
<dbReference type="PANTHER" id="PTHR11741">
    <property type="entry name" value="ELONGATION FACTOR TS"/>
    <property type="match status" value="1"/>
</dbReference>
<comment type="function">
    <text evidence="5 6">Associates with the EF-Tu.GDP complex and induces the exchange of GDP to GTP. It remains bound to the aminoacyl-tRNA.EF-Tu.GTP complex up to the GTP hydrolysis stage on the ribosome.</text>
</comment>
<dbReference type="EMBL" id="BDCO01000002">
    <property type="protein sequence ID" value="GAT33199.1"/>
    <property type="molecule type" value="Genomic_DNA"/>
</dbReference>
<dbReference type="InParanoid" id="A0A146G611"/>
<dbReference type="RefSeq" id="WP_075078963.1">
    <property type="nucleotide sequence ID" value="NZ_BDCO01000002.1"/>
</dbReference>
<evidence type="ECO:0000256" key="1">
    <source>
        <dbReference type="ARBA" id="ARBA00005532"/>
    </source>
</evidence>
<dbReference type="PROSITE" id="PS01126">
    <property type="entry name" value="EF_TS_1"/>
    <property type="match status" value="1"/>
</dbReference>
<accession>A0A146G611</accession>
<keyword evidence="3 5" id="KW-0251">Elongation factor</keyword>
<dbReference type="GO" id="GO:0005737">
    <property type="term" value="C:cytoplasm"/>
    <property type="evidence" value="ECO:0007669"/>
    <property type="project" value="UniProtKB-SubCell"/>
</dbReference>
<dbReference type="OrthoDB" id="9808348at2"/>
<gene>
    <name evidence="5" type="primary">tsf</name>
    <name evidence="9" type="ORF">TSACC_21609</name>
</gene>
<evidence type="ECO:0000313" key="9">
    <source>
        <dbReference type="EMBL" id="GAT33199.1"/>
    </source>
</evidence>
<name>A0A146G611_TERSA</name>
<keyword evidence="4 5" id="KW-0648">Protein biosynthesis</keyword>
<keyword evidence="10" id="KW-1185">Reference proteome</keyword>
<evidence type="ECO:0000256" key="4">
    <source>
        <dbReference type="ARBA" id="ARBA00022917"/>
    </source>
</evidence>
<dbReference type="SUPFAM" id="SSF46934">
    <property type="entry name" value="UBA-like"/>
    <property type="match status" value="1"/>
</dbReference>
<comment type="similarity">
    <text evidence="1 5 6">Belongs to the EF-Ts family.</text>
</comment>
<dbReference type="SUPFAM" id="SSF54713">
    <property type="entry name" value="Elongation factor Ts (EF-Ts), dimerisation domain"/>
    <property type="match status" value="1"/>
</dbReference>
<proteinExistence type="inferred from homology"/>
<dbReference type="GO" id="GO:0003746">
    <property type="term" value="F:translation elongation factor activity"/>
    <property type="evidence" value="ECO:0007669"/>
    <property type="project" value="UniProtKB-UniRule"/>
</dbReference>
<feature type="region of interest" description="Involved in Mg(2+) ion dislocation from EF-Tu" evidence="5">
    <location>
        <begin position="82"/>
        <end position="85"/>
    </location>
</feature>
<dbReference type="Gene3D" id="3.30.479.20">
    <property type="entry name" value="Elongation factor Ts, dimerisation domain"/>
    <property type="match status" value="1"/>
</dbReference>
<dbReference type="FunFam" id="1.10.8.10:FF:000001">
    <property type="entry name" value="Elongation factor Ts"/>
    <property type="match status" value="1"/>
</dbReference>
<evidence type="ECO:0000256" key="3">
    <source>
        <dbReference type="ARBA" id="ARBA00022768"/>
    </source>
</evidence>
<evidence type="ECO:0000256" key="2">
    <source>
        <dbReference type="ARBA" id="ARBA00016956"/>
    </source>
</evidence>
<dbReference type="PROSITE" id="PS01127">
    <property type="entry name" value="EF_TS_2"/>
    <property type="match status" value="1"/>
</dbReference>
<evidence type="ECO:0000259" key="8">
    <source>
        <dbReference type="Pfam" id="PF00889"/>
    </source>
</evidence>
<organism evidence="9 10">
    <name type="scientific">Terrimicrobium sacchariphilum</name>
    <dbReference type="NCBI Taxonomy" id="690879"/>
    <lineage>
        <taxon>Bacteria</taxon>
        <taxon>Pseudomonadati</taxon>
        <taxon>Verrucomicrobiota</taxon>
        <taxon>Terrimicrobiia</taxon>
        <taxon>Terrimicrobiales</taxon>
        <taxon>Terrimicrobiaceae</taxon>
        <taxon>Terrimicrobium</taxon>
    </lineage>
</organism>
<dbReference type="HAMAP" id="MF_00050">
    <property type="entry name" value="EF_Ts"/>
    <property type="match status" value="1"/>
</dbReference>
<comment type="caution">
    <text evidence="9">The sequence shown here is derived from an EMBL/GenBank/DDBJ whole genome shotgun (WGS) entry which is preliminary data.</text>
</comment>
<dbReference type="Pfam" id="PF00889">
    <property type="entry name" value="EF_TS"/>
    <property type="match status" value="1"/>
</dbReference>
<dbReference type="Gene3D" id="1.10.8.10">
    <property type="entry name" value="DNA helicase RuvA subunit, C-terminal domain"/>
    <property type="match status" value="1"/>
</dbReference>
<keyword evidence="5" id="KW-0963">Cytoplasm</keyword>
<dbReference type="Gene3D" id="1.10.286.20">
    <property type="match status" value="1"/>
</dbReference>
<feature type="domain" description="Translation elongation factor EFTs/EF1B dimerisation" evidence="8">
    <location>
        <begin position="53"/>
        <end position="196"/>
    </location>
</feature>
<protein>
    <recommendedName>
        <fullName evidence="2 5">Elongation factor Ts</fullName>
        <shortName evidence="5">EF-Ts</shortName>
    </recommendedName>
</protein>
<reference evidence="10" key="1">
    <citation type="journal article" date="2017" name="Genome Announc.">
        <title>Draft Genome Sequence of Terrimicrobium sacchariphilum NM-5T, a Facultative Anaerobic Soil Bacterium of the Class Spartobacteria.</title>
        <authorList>
            <person name="Qiu Y.L."/>
            <person name="Tourlousse D.M."/>
            <person name="Matsuura N."/>
            <person name="Ohashi A."/>
            <person name="Sekiguchi Y."/>
        </authorList>
    </citation>
    <scope>NUCLEOTIDE SEQUENCE [LARGE SCALE GENOMIC DNA]</scope>
    <source>
        <strain evidence="10">NM-5</strain>
    </source>
</reference>
<sequence>MADISPALVKELREKTNAGMMDCKKALTETAGDLVKAEEYLRKKGIASAGKKASRVAKEGIVASYIHLQGKVGVLVEINCETDFVAKNEIFREFVKDITLHIAAASPLYVSRDQVPGTLIETERRIYAAQVVGKPENIVEKIVDGKIDKFYGTLCLLEQAFIKNPDLTIKDYVNSKIAELGENIVIRRFTRYMVGEELSGEAQAETPAEA</sequence>
<evidence type="ECO:0000313" key="10">
    <source>
        <dbReference type="Proteomes" id="UP000076023"/>
    </source>
</evidence>
<dbReference type="InterPro" id="IPR009060">
    <property type="entry name" value="UBA-like_sf"/>
</dbReference>
<dbReference type="InterPro" id="IPR014039">
    <property type="entry name" value="Transl_elong_EFTs/EF1B_dimer"/>
</dbReference>
<dbReference type="STRING" id="690879.TSACC_21609"/>
<evidence type="ECO:0000256" key="5">
    <source>
        <dbReference type="HAMAP-Rule" id="MF_00050"/>
    </source>
</evidence>
<dbReference type="AlphaFoldDB" id="A0A146G611"/>
<dbReference type="PANTHER" id="PTHR11741:SF0">
    <property type="entry name" value="ELONGATION FACTOR TS, MITOCHONDRIAL"/>
    <property type="match status" value="1"/>
</dbReference>
<dbReference type="CDD" id="cd14275">
    <property type="entry name" value="UBA_EF-Ts"/>
    <property type="match status" value="1"/>
</dbReference>
<evidence type="ECO:0000256" key="6">
    <source>
        <dbReference type="RuleBase" id="RU000642"/>
    </source>
</evidence>
<dbReference type="InterPro" id="IPR001816">
    <property type="entry name" value="Transl_elong_EFTs/EF1B"/>
</dbReference>
<evidence type="ECO:0000256" key="7">
    <source>
        <dbReference type="RuleBase" id="RU000643"/>
    </source>
</evidence>
<dbReference type="InterPro" id="IPR018101">
    <property type="entry name" value="Transl_elong_Ts_CS"/>
</dbReference>
<dbReference type="FunCoup" id="A0A146G611">
    <property type="interactions" value="551"/>
</dbReference>
<dbReference type="Proteomes" id="UP000076023">
    <property type="component" value="Unassembled WGS sequence"/>
</dbReference>
<dbReference type="InterPro" id="IPR036402">
    <property type="entry name" value="EF-Ts_dimer_sf"/>
</dbReference>
<dbReference type="NCBIfam" id="TIGR00116">
    <property type="entry name" value="tsf"/>
    <property type="match status" value="1"/>
</dbReference>